<evidence type="ECO:0000259" key="8">
    <source>
        <dbReference type="Pfam" id="PF20684"/>
    </source>
</evidence>
<name>A0A9W9UFV9_PENBR</name>
<feature type="transmembrane region" description="Helical" evidence="7">
    <location>
        <begin position="258"/>
        <end position="280"/>
    </location>
</feature>
<comment type="caution">
    <text evidence="9">The sequence shown here is derived from an EMBL/GenBank/DDBJ whole genome shotgun (WGS) entry which is preliminary data.</text>
</comment>
<evidence type="ECO:0000256" key="4">
    <source>
        <dbReference type="ARBA" id="ARBA00023136"/>
    </source>
</evidence>
<evidence type="ECO:0000256" key="2">
    <source>
        <dbReference type="ARBA" id="ARBA00022692"/>
    </source>
</evidence>
<dbReference type="Pfam" id="PF20684">
    <property type="entry name" value="Fung_rhodopsin"/>
    <property type="match status" value="1"/>
</dbReference>
<feature type="region of interest" description="Disordered" evidence="6">
    <location>
        <begin position="360"/>
        <end position="380"/>
    </location>
</feature>
<feature type="transmembrane region" description="Helical" evidence="7">
    <location>
        <begin position="123"/>
        <end position="150"/>
    </location>
</feature>
<sequence length="380" mass="42176">MAGDNLQPQAIGLIFAFPALATVAVALRLYSRTLTKSFGADDWVICIAMILYWAETFTSYEVIIETFIGYNVWEVPKDYSPILGNKYGYATELLYNPILALVKTSILLFLLRLTGQKKSVRWAIWGLLIFNGVAGIATFFITVFHCVPIASNWNAAAYPNAKCLNFADFVTGTASISILTDVLALILPTWIVYRLQMQRNQKLMVVGILSFGLLWVPGLFAIEFDFHTNNTRTVVAGIIRIILLDDFDRHLPKNYTHTVLFCVSTIEVGLAFVAACAPSFKPLIARLGPKLLGSTRTGPYGSTSGRVRLGYNLEDRSNYTRQTQDQSLTVVEAGHSAELGSVKNYDKNIITMTTQMEVTWGQSDRQGQETSSTESLVHAK</sequence>
<keyword evidence="4 7" id="KW-0472">Membrane</keyword>
<dbReference type="EMBL" id="JAPZBQ010000003">
    <property type="protein sequence ID" value="KAJ5338899.1"/>
    <property type="molecule type" value="Genomic_DNA"/>
</dbReference>
<evidence type="ECO:0000256" key="1">
    <source>
        <dbReference type="ARBA" id="ARBA00004141"/>
    </source>
</evidence>
<dbReference type="PANTHER" id="PTHR33048">
    <property type="entry name" value="PTH11-LIKE INTEGRAL MEMBRANE PROTEIN (AFU_ORTHOLOGUE AFUA_5G11245)"/>
    <property type="match status" value="1"/>
</dbReference>
<keyword evidence="2 7" id="KW-0812">Transmembrane</keyword>
<evidence type="ECO:0000256" key="6">
    <source>
        <dbReference type="SAM" id="MobiDB-lite"/>
    </source>
</evidence>
<comment type="subcellular location">
    <subcellularLocation>
        <location evidence="1">Membrane</location>
        <topology evidence="1">Multi-pass membrane protein</topology>
    </subcellularLocation>
</comment>
<comment type="similarity">
    <text evidence="5">Belongs to the SAT4 family.</text>
</comment>
<evidence type="ECO:0000256" key="7">
    <source>
        <dbReference type="SAM" id="Phobius"/>
    </source>
</evidence>
<dbReference type="GO" id="GO:0016020">
    <property type="term" value="C:membrane"/>
    <property type="evidence" value="ECO:0007669"/>
    <property type="project" value="UniProtKB-SubCell"/>
</dbReference>
<feature type="transmembrane region" description="Helical" evidence="7">
    <location>
        <begin position="93"/>
        <end position="111"/>
    </location>
</feature>
<feature type="transmembrane region" description="Helical" evidence="7">
    <location>
        <begin position="43"/>
        <end position="73"/>
    </location>
</feature>
<feature type="transmembrane region" description="Helical" evidence="7">
    <location>
        <begin position="170"/>
        <end position="191"/>
    </location>
</feature>
<dbReference type="AlphaFoldDB" id="A0A9W9UFV9"/>
<gene>
    <name evidence="9" type="ORF">N7452_005627</name>
</gene>
<accession>A0A9W9UFV9</accession>
<dbReference type="PANTHER" id="PTHR33048:SF108">
    <property type="entry name" value="INTEGRAL MEMBRANE PROTEIN"/>
    <property type="match status" value="1"/>
</dbReference>
<reference evidence="9" key="1">
    <citation type="submission" date="2022-12" db="EMBL/GenBank/DDBJ databases">
        <authorList>
            <person name="Petersen C."/>
        </authorList>
    </citation>
    <scope>NUCLEOTIDE SEQUENCE</scope>
    <source>
        <strain evidence="9">IBT 35673</strain>
    </source>
</reference>
<feature type="transmembrane region" description="Helical" evidence="7">
    <location>
        <begin position="12"/>
        <end position="31"/>
    </location>
</feature>
<evidence type="ECO:0000313" key="10">
    <source>
        <dbReference type="Proteomes" id="UP001147695"/>
    </source>
</evidence>
<dbReference type="InterPro" id="IPR049326">
    <property type="entry name" value="Rhodopsin_dom_fungi"/>
</dbReference>
<dbReference type="Proteomes" id="UP001147695">
    <property type="component" value="Unassembled WGS sequence"/>
</dbReference>
<reference evidence="9" key="2">
    <citation type="journal article" date="2023" name="IMA Fungus">
        <title>Comparative genomic study of the Penicillium genus elucidates a diverse pangenome and 15 lateral gene transfer events.</title>
        <authorList>
            <person name="Petersen C."/>
            <person name="Sorensen T."/>
            <person name="Nielsen M.R."/>
            <person name="Sondergaard T.E."/>
            <person name="Sorensen J.L."/>
            <person name="Fitzpatrick D.A."/>
            <person name="Frisvad J.C."/>
            <person name="Nielsen K.L."/>
        </authorList>
    </citation>
    <scope>NUCLEOTIDE SEQUENCE</scope>
    <source>
        <strain evidence="9">IBT 35673</strain>
    </source>
</reference>
<dbReference type="InterPro" id="IPR052337">
    <property type="entry name" value="SAT4-like"/>
</dbReference>
<feature type="transmembrane region" description="Helical" evidence="7">
    <location>
        <begin position="203"/>
        <end position="222"/>
    </location>
</feature>
<keyword evidence="3 7" id="KW-1133">Transmembrane helix</keyword>
<protein>
    <recommendedName>
        <fullName evidence="8">Rhodopsin domain-containing protein</fullName>
    </recommendedName>
</protein>
<feature type="domain" description="Rhodopsin" evidence="8">
    <location>
        <begin position="27"/>
        <end position="286"/>
    </location>
</feature>
<proteinExistence type="inferred from homology"/>
<evidence type="ECO:0000256" key="5">
    <source>
        <dbReference type="ARBA" id="ARBA00038359"/>
    </source>
</evidence>
<organism evidence="9 10">
    <name type="scientific">Penicillium brevicompactum</name>
    <dbReference type="NCBI Taxonomy" id="5074"/>
    <lineage>
        <taxon>Eukaryota</taxon>
        <taxon>Fungi</taxon>
        <taxon>Dikarya</taxon>
        <taxon>Ascomycota</taxon>
        <taxon>Pezizomycotina</taxon>
        <taxon>Eurotiomycetes</taxon>
        <taxon>Eurotiomycetidae</taxon>
        <taxon>Eurotiales</taxon>
        <taxon>Aspergillaceae</taxon>
        <taxon>Penicillium</taxon>
    </lineage>
</organism>
<evidence type="ECO:0000256" key="3">
    <source>
        <dbReference type="ARBA" id="ARBA00022989"/>
    </source>
</evidence>
<evidence type="ECO:0000313" key="9">
    <source>
        <dbReference type="EMBL" id="KAJ5338899.1"/>
    </source>
</evidence>